<dbReference type="GO" id="GO:0003700">
    <property type="term" value="F:DNA-binding transcription factor activity"/>
    <property type="evidence" value="ECO:0007669"/>
    <property type="project" value="InterPro"/>
</dbReference>
<evidence type="ECO:0000256" key="3">
    <source>
        <dbReference type="ARBA" id="ARBA00023163"/>
    </source>
</evidence>
<gene>
    <name evidence="5" type="ORF">DY218_31925</name>
</gene>
<dbReference type="SUPFAM" id="SSF48008">
    <property type="entry name" value="GntR ligand-binding domain-like"/>
    <property type="match status" value="1"/>
</dbReference>
<dbReference type="SUPFAM" id="SSF46785">
    <property type="entry name" value="Winged helix' DNA-binding domain"/>
    <property type="match status" value="1"/>
</dbReference>
<keyword evidence="6" id="KW-1185">Reference proteome</keyword>
<reference evidence="5 6" key="1">
    <citation type="submission" date="2018-08" db="EMBL/GenBank/DDBJ databases">
        <title>Isolation, diversity and antifungal activity of Actinobacteria from wheat.</title>
        <authorList>
            <person name="Han C."/>
        </authorList>
    </citation>
    <scope>NUCLEOTIDE SEQUENCE [LARGE SCALE GENOMIC DNA]</scope>
    <source>
        <strain evidence="5 6">NEAU-YY421</strain>
    </source>
</reference>
<dbReference type="Gene3D" id="1.20.120.530">
    <property type="entry name" value="GntR ligand-binding domain-like"/>
    <property type="match status" value="1"/>
</dbReference>
<evidence type="ECO:0000259" key="4">
    <source>
        <dbReference type="PROSITE" id="PS50949"/>
    </source>
</evidence>
<sequence length="236" mass="24981">MSYAGRGIHGAVVETLGARVVAGQVGEGATLDPRSLVTELDVSLTVIRESLKVLASKGLVASRQKRGTYVRARSEWNVLDADVIRWRVDGGEAAVVLRDLAEMRGIVEPAAVRRAAERRTDDDLRALDAALDAMAHAGTDIAAAASADAEFHRALLAASGNEMLARLHELMEPALRARDSIVHAYPDAADDPVPSHRAVLEAIRRRDADGATAAMVELLAKAETDLGVAVGDVDAP</sequence>
<proteinExistence type="predicted"/>
<evidence type="ECO:0000256" key="1">
    <source>
        <dbReference type="ARBA" id="ARBA00023015"/>
    </source>
</evidence>
<dbReference type="RefSeq" id="WP_128559633.1">
    <property type="nucleotide sequence ID" value="NZ_QUAK01000234.1"/>
</dbReference>
<dbReference type="Pfam" id="PF07729">
    <property type="entry name" value="FCD"/>
    <property type="match status" value="1"/>
</dbReference>
<comment type="caution">
    <text evidence="5">The sequence shown here is derived from an EMBL/GenBank/DDBJ whole genome shotgun (WGS) entry which is preliminary data.</text>
</comment>
<dbReference type="InterPro" id="IPR036390">
    <property type="entry name" value="WH_DNA-bd_sf"/>
</dbReference>
<feature type="domain" description="HTH gntR-type" evidence="4">
    <location>
        <begin position="6"/>
        <end position="73"/>
    </location>
</feature>
<dbReference type="InterPro" id="IPR008920">
    <property type="entry name" value="TF_FadR/GntR_C"/>
</dbReference>
<evidence type="ECO:0000313" key="5">
    <source>
        <dbReference type="EMBL" id="RFU82649.1"/>
    </source>
</evidence>
<keyword evidence="2" id="KW-0238">DNA-binding</keyword>
<keyword evidence="3" id="KW-0804">Transcription</keyword>
<dbReference type="PROSITE" id="PS50949">
    <property type="entry name" value="HTH_GNTR"/>
    <property type="match status" value="1"/>
</dbReference>
<organism evidence="5 6">
    <name type="scientific">Streptomyces triticagri</name>
    <dbReference type="NCBI Taxonomy" id="2293568"/>
    <lineage>
        <taxon>Bacteria</taxon>
        <taxon>Bacillati</taxon>
        <taxon>Actinomycetota</taxon>
        <taxon>Actinomycetes</taxon>
        <taxon>Kitasatosporales</taxon>
        <taxon>Streptomycetaceae</taxon>
        <taxon>Streptomyces</taxon>
    </lineage>
</organism>
<dbReference type="OrthoDB" id="4164516at2"/>
<dbReference type="SMART" id="SM00895">
    <property type="entry name" value="FCD"/>
    <property type="match status" value="1"/>
</dbReference>
<dbReference type="EMBL" id="QUAK01000234">
    <property type="protein sequence ID" value="RFU82649.1"/>
    <property type="molecule type" value="Genomic_DNA"/>
</dbReference>
<evidence type="ECO:0000313" key="6">
    <source>
        <dbReference type="Proteomes" id="UP000263094"/>
    </source>
</evidence>
<accession>A0A372LVS8</accession>
<keyword evidence="1" id="KW-0805">Transcription regulation</keyword>
<protein>
    <submittedName>
        <fullName evidence="5">FadR family transcriptional regulator</fullName>
    </submittedName>
</protein>
<evidence type="ECO:0000256" key="2">
    <source>
        <dbReference type="ARBA" id="ARBA00023125"/>
    </source>
</evidence>
<dbReference type="Pfam" id="PF00392">
    <property type="entry name" value="GntR"/>
    <property type="match status" value="1"/>
</dbReference>
<dbReference type="PANTHER" id="PTHR43537">
    <property type="entry name" value="TRANSCRIPTIONAL REGULATOR, GNTR FAMILY"/>
    <property type="match status" value="1"/>
</dbReference>
<dbReference type="Gene3D" id="1.10.10.10">
    <property type="entry name" value="Winged helix-like DNA-binding domain superfamily/Winged helix DNA-binding domain"/>
    <property type="match status" value="1"/>
</dbReference>
<dbReference type="InterPro" id="IPR036388">
    <property type="entry name" value="WH-like_DNA-bd_sf"/>
</dbReference>
<dbReference type="PANTHER" id="PTHR43537:SF44">
    <property type="entry name" value="GNTR FAMILY REGULATORY PROTEIN"/>
    <property type="match status" value="1"/>
</dbReference>
<name>A0A372LVS8_9ACTN</name>
<dbReference type="GO" id="GO:0003677">
    <property type="term" value="F:DNA binding"/>
    <property type="evidence" value="ECO:0007669"/>
    <property type="project" value="UniProtKB-KW"/>
</dbReference>
<dbReference type="Proteomes" id="UP000263094">
    <property type="component" value="Unassembled WGS sequence"/>
</dbReference>
<dbReference type="AlphaFoldDB" id="A0A372LVS8"/>
<dbReference type="InterPro" id="IPR000524">
    <property type="entry name" value="Tscrpt_reg_HTH_GntR"/>
</dbReference>
<dbReference type="SMART" id="SM00345">
    <property type="entry name" value="HTH_GNTR"/>
    <property type="match status" value="1"/>
</dbReference>
<dbReference type="InterPro" id="IPR011711">
    <property type="entry name" value="GntR_C"/>
</dbReference>